<evidence type="ECO:0000259" key="6">
    <source>
        <dbReference type="PROSITE" id="PS50850"/>
    </source>
</evidence>
<gene>
    <name evidence="7" type="ORF">FJ657_09410</name>
</gene>
<dbReference type="GO" id="GO:0022857">
    <property type="term" value="F:transmembrane transporter activity"/>
    <property type="evidence" value="ECO:0007669"/>
    <property type="project" value="InterPro"/>
</dbReference>
<feature type="transmembrane region" description="Helical" evidence="5">
    <location>
        <begin position="12"/>
        <end position="38"/>
    </location>
</feature>
<feature type="domain" description="Major facilitator superfamily (MFS) profile" evidence="6">
    <location>
        <begin position="11"/>
        <end position="405"/>
    </location>
</feature>
<dbReference type="PROSITE" id="PS50850">
    <property type="entry name" value="MFS"/>
    <property type="match status" value="1"/>
</dbReference>
<dbReference type="OrthoDB" id="5317164at2"/>
<dbReference type="SUPFAM" id="SSF103473">
    <property type="entry name" value="MFS general substrate transporter"/>
    <property type="match status" value="1"/>
</dbReference>
<feature type="transmembrane region" description="Helical" evidence="5">
    <location>
        <begin position="260"/>
        <end position="281"/>
    </location>
</feature>
<dbReference type="RefSeq" id="WP_141163388.1">
    <property type="nucleotide sequence ID" value="NZ_VHQG01000002.1"/>
</dbReference>
<feature type="transmembrane region" description="Helical" evidence="5">
    <location>
        <begin position="135"/>
        <end position="158"/>
    </location>
</feature>
<feature type="transmembrane region" description="Helical" evidence="5">
    <location>
        <begin position="170"/>
        <end position="189"/>
    </location>
</feature>
<comment type="subcellular location">
    <subcellularLocation>
        <location evidence="1">Cell membrane</location>
        <topology evidence="1">Multi-pass membrane protein</topology>
    </subcellularLocation>
</comment>
<dbReference type="PANTHER" id="PTHR23523:SF2">
    <property type="entry name" value="2-NITROIMIDAZOLE TRANSPORTER"/>
    <property type="match status" value="1"/>
</dbReference>
<keyword evidence="3 5" id="KW-1133">Transmembrane helix</keyword>
<feature type="transmembrane region" description="Helical" evidence="5">
    <location>
        <begin position="288"/>
        <end position="308"/>
    </location>
</feature>
<name>A0A506XTK7_9MICO</name>
<reference evidence="7 8" key="1">
    <citation type="submission" date="2019-06" db="EMBL/GenBank/DDBJ databases">
        <authorList>
            <person name="Li F."/>
        </authorList>
    </citation>
    <scope>NUCLEOTIDE SEQUENCE [LARGE SCALE GENOMIC DNA]</scope>
    <source>
        <strain evidence="7 8">10F1D-1</strain>
    </source>
</reference>
<evidence type="ECO:0000313" key="8">
    <source>
        <dbReference type="Proteomes" id="UP000316252"/>
    </source>
</evidence>
<dbReference type="InterPro" id="IPR036259">
    <property type="entry name" value="MFS_trans_sf"/>
</dbReference>
<dbReference type="Proteomes" id="UP000316252">
    <property type="component" value="Unassembled WGS sequence"/>
</dbReference>
<feature type="transmembrane region" description="Helical" evidence="5">
    <location>
        <begin position="377"/>
        <end position="399"/>
    </location>
</feature>
<proteinExistence type="predicted"/>
<organism evidence="7 8">
    <name type="scientific">Schumannella soli</name>
    <dbReference type="NCBI Taxonomy" id="2590779"/>
    <lineage>
        <taxon>Bacteria</taxon>
        <taxon>Bacillati</taxon>
        <taxon>Actinomycetota</taxon>
        <taxon>Actinomycetes</taxon>
        <taxon>Micrococcales</taxon>
        <taxon>Microbacteriaceae</taxon>
        <taxon>Schumannella</taxon>
    </lineage>
</organism>
<dbReference type="GO" id="GO:0005886">
    <property type="term" value="C:plasma membrane"/>
    <property type="evidence" value="ECO:0007669"/>
    <property type="project" value="UniProtKB-SubCell"/>
</dbReference>
<evidence type="ECO:0000256" key="1">
    <source>
        <dbReference type="ARBA" id="ARBA00004651"/>
    </source>
</evidence>
<keyword evidence="8" id="KW-1185">Reference proteome</keyword>
<feature type="transmembrane region" description="Helical" evidence="5">
    <location>
        <begin position="224"/>
        <end position="248"/>
    </location>
</feature>
<keyword evidence="4 5" id="KW-0472">Membrane</keyword>
<dbReference type="Pfam" id="PF07690">
    <property type="entry name" value="MFS_1"/>
    <property type="match status" value="1"/>
</dbReference>
<dbReference type="InterPro" id="IPR020846">
    <property type="entry name" value="MFS_dom"/>
</dbReference>
<evidence type="ECO:0000256" key="3">
    <source>
        <dbReference type="ARBA" id="ARBA00022989"/>
    </source>
</evidence>
<feature type="transmembrane region" description="Helical" evidence="5">
    <location>
        <begin position="50"/>
        <end position="73"/>
    </location>
</feature>
<dbReference type="InterPro" id="IPR011701">
    <property type="entry name" value="MFS"/>
</dbReference>
<dbReference type="AlphaFoldDB" id="A0A506XTK7"/>
<dbReference type="PANTHER" id="PTHR23523">
    <property type="match status" value="1"/>
</dbReference>
<keyword evidence="2 5" id="KW-0812">Transmembrane</keyword>
<evidence type="ECO:0000256" key="2">
    <source>
        <dbReference type="ARBA" id="ARBA00022692"/>
    </source>
</evidence>
<feature type="transmembrane region" description="Helical" evidence="5">
    <location>
        <begin position="80"/>
        <end position="98"/>
    </location>
</feature>
<evidence type="ECO:0000313" key="7">
    <source>
        <dbReference type="EMBL" id="TPW76031.1"/>
    </source>
</evidence>
<evidence type="ECO:0000256" key="5">
    <source>
        <dbReference type="SAM" id="Phobius"/>
    </source>
</evidence>
<feature type="transmembrane region" description="Helical" evidence="5">
    <location>
        <begin position="314"/>
        <end position="335"/>
    </location>
</feature>
<evidence type="ECO:0000256" key="4">
    <source>
        <dbReference type="ARBA" id="ARBA00023136"/>
    </source>
</evidence>
<feature type="transmembrane region" description="Helical" evidence="5">
    <location>
        <begin position="347"/>
        <end position="371"/>
    </location>
</feature>
<sequence>MSSALASSRARLVVVVVGIVLLAFSLRTAVASVSPIVAAIDSDIGFPHPVVSIMGALPPLAFALGGVLTPLIVRRLGLETATVVSIVVMAAGHVLRAAASDASVLVVGSAIALLGTGFGNVLMPPIVKRWFPRRIGLLTAIYSTVIAASTAVSAGLSVPVTDAFGWRVSLAQWAVAAGIALAPWIVVLAQRRSSTHPQEPRDAAERDAEEIEPAPRRVWRSPTAIAIALVFGTSSVTVYTAFSWMPAILTERAHVDNGTAAAMLAAFSGVVAPLSAALPLIASRLRNVAPLVFGNAALLLIGSLGLLLSPTNGTWAWVLVYGLGPSLFPLALYLITARTRSHRGSVALSGFVQTFGYVVAALGPIVVGSLFDATGSWFAGSVAMVVMALPAIPAGIILLRSRYVEDELAR</sequence>
<dbReference type="Gene3D" id="1.20.1250.20">
    <property type="entry name" value="MFS general substrate transporter like domains"/>
    <property type="match status" value="1"/>
</dbReference>
<feature type="transmembrane region" description="Helical" evidence="5">
    <location>
        <begin position="104"/>
        <end position="123"/>
    </location>
</feature>
<dbReference type="InterPro" id="IPR052524">
    <property type="entry name" value="MFS_Cyanate_Porter"/>
</dbReference>
<comment type="caution">
    <text evidence="7">The sequence shown here is derived from an EMBL/GenBank/DDBJ whole genome shotgun (WGS) entry which is preliminary data.</text>
</comment>
<accession>A0A506XTK7</accession>
<dbReference type="EMBL" id="VHQG01000002">
    <property type="protein sequence ID" value="TPW76031.1"/>
    <property type="molecule type" value="Genomic_DNA"/>
</dbReference>
<protein>
    <submittedName>
        <fullName evidence="7">MFS transporter</fullName>
    </submittedName>
</protein>